<keyword evidence="4" id="KW-1185">Reference proteome</keyword>
<feature type="chain" id="PRO_5046612086" description="YhfM-like domain-containing protein" evidence="1">
    <location>
        <begin position="20"/>
        <end position="139"/>
    </location>
</feature>
<evidence type="ECO:0000259" key="2">
    <source>
        <dbReference type="Pfam" id="PF26353"/>
    </source>
</evidence>
<dbReference type="RefSeq" id="WP_236331337.1">
    <property type="nucleotide sequence ID" value="NZ_CAKMMG010000001.1"/>
</dbReference>
<protein>
    <recommendedName>
        <fullName evidence="2">YhfM-like domain-containing protein</fullName>
    </recommendedName>
</protein>
<feature type="domain" description="YhfM-like" evidence="2">
    <location>
        <begin position="50"/>
        <end position="137"/>
    </location>
</feature>
<evidence type="ECO:0000313" key="4">
    <source>
        <dbReference type="Proteomes" id="UP000838324"/>
    </source>
</evidence>
<feature type="signal peptide" evidence="1">
    <location>
        <begin position="1"/>
        <end position="19"/>
    </location>
</feature>
<sequence>MRIWMFLLSCMLLFGIVGCSEPKVTEVEKVRLQCVDLCTSDQQSTVPFTEKTFTGADEIRTFVSAIDKSVKMSGELDYGTYFLMYVYYKDDSQKTYVLNISDSAQKGIRGLLVDTEDSGQGYEIPAAIHEELRELIYRK</sequence>
<proteinExistence type="predicted"/>
<gene>
    <name evidence="3" type="ORF">PAECIP111892_01418</name>
</gene>
<dbReference type="PROSITE" id="PS51257">
    <property type="entry name" value="PROKAR_LIPOPROTEIN"/>
    <property type="match status" value="1"/>
</dbReference>
<dbReference type="Pfam" id="PF26353">
    <property type="entry name" value="YhfM"/>
    <property type="match status" value="1"/>
</dbReference>
<keyword evidence="1" id="KW-0732">Signal</keyword>
<accession>A0ABN8G0H3</accession>
<comment type="caution">
    <text evidence="3">The sequence shown here is derived from an EMBL/GenBank/DDBJ whole genome shotgun (WGS) entry which is preliminary data.</text>
</comment>
<organism evidence="3 4">
    <name type="scientific">Paenibacillus auburnensis</name>
    <dbReference type="NCBI Taxonomy" id="2905649"/>
    <lineage>
        <taxon>Bacteria</taxon>
        <taxon>Bacillati</taxon>
        <taxon>Bacillota</taxon>
        <taxon>Bacilli</taxon>
        <taxon>Bacillales</taxon>
        <taxon>Paenibacillaceae</taxon>
        <taxon>Paenibacillus</taxon>
    </lineage>
</organism>
<dbReference type="Proteomes" id="UP000838324">
    <property type="component" value="Unassembled WGS sequence"/>
</dbReference>
<name>A0ABN8G0H3_9BACL</name>
<dbReference type="InterPro" id="IPR058780">
    <property type="entry name" value="YhfM-like_dom"/>
</dbReference>
<reference evidence="3" key="1">
    <citation type="submission" date="2022-01" db="EMBL/GenBank/DDBJ databases">
        <authorList>
            <person name="Criscuolo A."/>
        </authorList>
    </citation>
    <scope>NUCLEOTIDE SEQUENCE</scope>
    <source>
        <strain evidence="3">CIP111892</strain>
    </source>
</reference>
<dbReference type="EMBL" id="CAKMMG010000001">
    <property type="protein sequence ID" value="CAH1194124.1"/>
    <property type="molecule type" value="Genomic_DNA"/>
</dbReference>
<evidence type="ECO:0000256" key="1">
    <source>
        <dbReference type="SAM" id="SignalP"/>
    </source>
</evidence>
<evidence type="ECO:0000313" key="3">
    <source>
        <dbReference type="EMBL" id="CAH1194124.1"/>
    </source>
</evidence>